<evidence type="ECO:0000313" key="6">
    <source>
        <dbReference type="EMBL" id="KWX00923.1"/>
    </source>
</evidence>
<dbReference type="STRING" id="1469144.LI90_1951"/>
<dbReference type="RefSeq" id="WP_066886898.1">
    <property type="nucleotide sequence ID" value="NZ_JYIJ01000019.1"/>
</dbReference>
<dbReference type="Proteomes" id="UP000070188">
    <property type="component" value="Unassembled WGS sequence"/>
</dbReference>
<dbReference type="SUPFAM" id="SSF53822">
    <property type="entry name" value="Periplasmic binding protein-like I"/>
    <property type="match status" value="1"/>
</dbReference>
<dbReference type="GO" id="GO:0030246">
    <property type="term" value="F:carbohydrate binding"/>
    <property type="evidence" value="ECO:0007669"/>
    <property type="project" value="UniProtKB-ARBA"/>
</dbReference>
<dbReference type="PANTHER" id="PTHR46847">
    <property type="entry name" value="D-ALLOSE-BINDING PERIPLASMIC PROTEIN-RELATED"/>
    <property type="match status" value="1"/>
</dbReference>
<keyword evidence="3 4" id="KW-0732">Signal</keyword>
<dbReference type="AlphaFoldDB" id="A0A132MSU8"/>
<evidence type="ECO:0000256" key="3">
    <source>
        <dbReference type="ARBA" id="ARBA00022729"/>
    </source>
</evidence>
<gene>
    <name evidence="6" type="ORF">LI90_1951</name>
</gene>
<sequence length="372" mass="39616">MHLPRPIRTRRSIRPVLATLVVAAVLTACGGGGQSAPASNPAPNADPEIQLDGLVLRLTPRAKYRIGFTLPQFRDPFWVSVAYGIEDEAQKSGLDVAVKNEAGSYANLGRQISQVDDMVQRGLDAILVAPVDRVGISSALDNAGRAGVKVIGAGNLGNSAAMSVGVTFSHLVVGERIADFLGEKLGGKGNVVMLKGPNGADWATLREKGFKQRLAAKYPGIRILEEASLNPDRASGQSVMEDWIQKHGDRIDGVFSAVSLSAEGAVLALRNAGLNGKVLIGTSALSEATLEMLKAGDIQFCYAEPGQLVGRLAVQYAIRTLEGRELPHTQPAEGGLPLPRKVVYVDQPPYTPENADEFDPFTLDWAPRGFHP</sequence>
<dbReference type="Gene3D" id="3.40.50.2300">
    <property type="match status" value="2"/>
</dbReference>
<dbReference type="PROSITE" id="PS51257">
    <property type="entry name" value="PROKAR_LIPOPROTEIN"/>
    <property type="match status" value="1"/>
</dbReference>
<dbReference type="InterPro" id="IPR028082">
    <property type="entry name" value="Peripla_BP_I"/>
</dbReference>
<dbReference type="InterPro" id="IPR025997">
    <property type="entry name" value="SBP_2_dom"/>
</dbReference>
<comment type="similarity">
    <text evidence="2">Belongs to the bacterial solute-binding protein 2 family.</text>
</comment>
<dbReference type="EMBL" id="LAXD01000001">
    <property type="protein sequence ID" value="KWX00923.1"/>
    <property type="molecule type" value="Genomic_DNA"/>
</dbReference>
<feature type="domain" description="Periplasmic binding protein" evidence="5">
    <location>
        <begin position="66"/>
        <end position="324"/>
    </location>
</feature>
<dbReference type="Pfam" id="PF13407">
    <property type="entry name" value="Peripla_BP_4"/>
    <property type="match status" value="1"/>
</dbReference>
<evidence type="ECO:0000259" key="5">
    <source>
        <dbReference type="Pfam" id="PF13407"/>
    </source>
</evidence>
<name>A0A132MSU8_9ACTN</name>
<feature type="signal peptide" evidence="4">
    <location>
        <begin position="1"/>
        <end position="30"/>
    </location>
</feature>
<feature type="chain" id="PRO_5039031688" evidence="4">
    <location>
        <begin position="31"/>
        <end position="372"/>
    </location>
</feature>
<proteinExistence type="inferred from homology"/>
<evidence type="ECO:0000256" key="1">
    <source>
        <dbReference type="ARBA" id="ARBA00004196"/>
    </source>
</evidence>
<dbReference type="GO" id="GO:0030313">
    <property type="term" value="C:cell envelope"/>
    <property type="evidence" value="ECO:0007669"/>
    <property type="project" value="UniProtKB-SubCell"/>
</dbReference>
<comment type="caution">
    <text evidence="6">The sequence shown here is derived from an EMBL/GenBank/DDBJ whole genome shotgun (WGS) entry which is preliminary data.</text>
</comment>
<keyword evidence="7" id="KW-1185">Reference proteome</keyword>
<evidence type="ECO:0000313" key="7">
    <source>
        <dbReference type="Proteomes" id="UP000070188"/>
    </source>
</evidence>
<comment type="subcellular location">
    <subcellularLocation>
        <location evidence="1">Cell envelope</location>
    </subcellularLocation>
</comment>
<evidence type="ECO:0000256" key="4">
    <source>
        <dbReference type="SAM" id="SignalP"/>
    </source>
</evidence>
<dbReference type="PANTHER" id="PTHR46847:SF2">
    <property type="entry name" value="ABC TRANSPORTER SUGAR-BINDING PROTEIN"/>
    <property type="match status" value="1"/>
</dbReference>
<dbReference type="PATRIC" id="fig|1469144.10.peg.2110"/>
<accession>A0A132MSU8</accession>
<reference evidence="7" key="1">
    <citation type="submission" date="2015-04" db="EMBL/GenBank/DDBJ databases">
        <title>Physiological reanalysis, assessment of diazotrophy, and genome sequences of multiple isolates of Streptomyces thermoautotrophicus.</title>
        <authorList>
            <person name="MacKellar D.C."/>
            <person name="Lieber L."/>
            <person name="Norman J."/>
            <person name="Bolger A."/>
            <person name="Tobin C."/>
            <person name="Murray J.W."/>
            <person name="Chang R."/>
            <person name="Ford T."/>
            <person name="Nguyen P.Q."/>
            <person name="Woodward J."/>
            <person name="Permingeat H."/>
            <person name="Joshi N.S."/>
            <person name="Silver P.A."/>
            <person name="Usadel B."/>
            <person name="Rutherford A.W."/>
            <person name="Friesen M."/>
            <person name="Prell J."/>
        </authorList>
    </citation>
    <scope>NUCLEOTIDE SEQUENCE [LARGE SCALE GENOMIC DNA]</scope>
    <source>
        <strain evidence="7">H1</strain>
    </source>
</reference>
<evidence type="ECO:0000256" key="2">
    <source>
        <dbReference type="ARBA" id="ARBA00007639"/>
    </source>
</evidence>
<organism evidence="6 7">
    <name type="scientific">Carbonactinospora thermoautotrophica</name>
    <dbReference type="NCBI Taxonomy" id="1469144"/>
    <lineage>
        <taxon>Bacteria</taxon>
        <taxon>Bacillati</taxon>
        <taxon>Actinomycetota</taxon>
        <taxon>Actinomycetes</taxon>
        <taxon>Kitasatosporales</taxon>
        <taxon>Carbonactinosporaceae</taxon>
        <taxon>Carbonactinospora</taxon>
    </lineage>
</organism>
<protein>
    <submittedName>
        <fullName evidence="6">Ribose ABC transport system</fullName>
    </submittedName>
</protein>